<evidence type="ECO:0000313" key="2">
    <source>
        <dbReference type="Proteomes" id="UP000076738"/>
    </source>
</evidence>
<dbReference type="Proteomes" id="UP000076738">
    <property type="component" value="Unassembled WGS sequence"/>
</dbReference>
<dbReference type="EMBL" id="KV417303">
    <property type="protein sequence ID" value="KZO93262.1"/>
    <property type="molecule type" value="Genomic_DNA"/>
</dbReference>
<sequence>MLRIDFANHGSPFRTMFLHLTALFNTSPGISRWSVSGLLSRSAHGRTFTFDGKPSRHCILAAQPVVHTTNDPSPTSHKRESTPFSSTTLEHTVVHFQRTGSTLCVGWRRSVRGALLALALVKLATATKEDVRIAAVKTARHIRRRAIAKGGTAVKIDWHCHVRDGLVEEGCHVGVVAVRDGNVGDHGVGT</sequence>
<gene>
    <name evidence="1" type="ORF">CALVIDRAFT_540243</name>
</gene>
<name>A0A167J5F0_CALVF</name>
<keyword evidence="2" id="KW-1185">Reference proteome</keyword>
<accession>A0A167J5F0</accession>
<dbReference type="AlphaFoldDB" id="A0A167J5F0"/>
<protein>
    <submittedName>
        <fullName evidence="1">Uncharacterized protein</fullName>
    </submittedName>
</protein>
<evidence type="ECO:0000313" key="1">
    <source>
        <dbReference type="EMBL" id="KZO93262.1"/>
    </source>
</evidence>
<organism evidence="1 2">
    <name type="scientific">Calocera viscosa (strain TUFC12733)</name>
    <dbReference type="NCBI Taxonomy" id="1330018"/>
    <lineage>
        <taxon>Eukaryota</taxon>
        <taxon>Fungi</taxon>
        <taxon>Dikarya</taxon>
        <taxon>Basidiomycota</taxon>
        <taxon>Agaricomycotina</taxon>
        <taxon>Dacrymycetes</taxon>
        <taxon>Dacrymycetales</taxon>
        <taxon>Dacrymycetaceae</taxon>
        <taxon>Calocera</taxon>
    </lineage>
</organism>
<reference evidence="1 2" key="1">
    <citation type="journal article" date="2016" name="Mol. Biol. Evol.">
        <title>Comparative Genomics of Early-Diverging Mushroom-Forming Fungi Provides Insights into the Origins of Lignocellulose Decay Capabilities.</title>
        <authorList>
            <person name="Nagy L.G."/>
            <person name="Riley R."/>
            <person name="Tritt A."/>
            <person name="Adam C."/>
            <person name="Daum C."/>
            <person name="Floudas D."/>
            <person name="Sun H."/>
            <person name="Yadav J.S."/>
            <person name="Pangilinan J."/>
            <person name="Larsson K.H."/>
            <person name="Matsuura K."/>
            <person name="Barry K."/>
            <person name="Labutti K."/>
            <person name="Kuo R."/>
            <person name="Ohm R.A."/>
            <person name="Bhattacharya S.S."/>
            <person name="Shirouzu T."/>
            <person name="Yoshinaga Y."/>
            <person name="Martin F.M."/>
            <person name="Grigoriev I.V."/>
            <person name="Hibbett D.S."/>
        </authorList>
    </citation>
    <scope>NUCLEOTIDE SEQUENCE [LARGE SCALE GENOMIC DNA]</scope>
    <source>
        <strain evidence="1 2">TUFC12733</strain>
    </source>
</reference>
<proteinExistence type="predicted"/>